<dbReference type="GO" id="GO:0002181">
    <property type="term" value="P:cytoplasmic translation"/>
    <property type="evidence" value="ECO:0007669"/>
    <property type="project" value="TreeGrafter"/>
</dbReference>
<dbReference type="EMBL" id="LGFU01000003">
    <property type="protein sequence ID" value="KUK46986.1"/>
    <property type="molecule type" value="Genomic_DNA"/>
</dbReference>
<dbReference type="InterPro" id="IPR000702">
    <property type="entry name" value="Ribosomal_uL6-like"/>
</dbReference>
<feature type="domain" description="Large ribosomal subunit protein uL6 alpha-beta" evidence="9">
    <location>
        <begin position="91"/>
        <end position="165"/>
    </location>
</feature>
<dbReference type="PATRIC" id="fig|167964.4.peg.533"/>
<dbReference type="InterPro" id="IPR036789">
    <property type="entry name" value="Ribosomal_uL6-like_a/b-dom_sf"/>
</dbReference>
<dbReference type="SUPFAM" id="SSF56053">
    <property type="entry name" value="Ribosomal protein L6"/>
    <property type="match status" value="2"/>
</dbReference>
<evidence type="ECO:0000256" key="3">
    <source>
        <dbReference type="ARBA" id="ARBA00022884"/>
    </source>
</evidence>
<dbReference type="PRINTS" id="PR00059">
    <property type="entry name" value="RIBOSOMALL6"/>
</dbReference>
<accession>A0A101FYY9</accession>
<keyword evidence="3 6" id="KW-0694">RNA-binding</keyword>
<comment type="similarity">
    <text evidence="1 6 7">Belongs to the universal ribosomal protein uL6 family.</text>
</comment>
<dbReference type="PIRSF" id="PIRSF002162">
    <property type="entry name" value="Ribosomal_L6"/>
    <property type="match status" value="1"/>
</dbReference>
<feature type="domain" description="Large ribosomal subunit protein uL6 alpha-beta" evidence="9">
    <location>
        <begin position="11"/>
        <end position="82"/>
    </location>
</feature>
<gene>
    <name evidence="6" type="primary">rplF</name>
    <name evidence="10" type="ORF">XD73_0183</name>
</gene>
<evidence type="ECO:0000256" key="6">
    <source>
        <dbReference type="HAMAP-Rule" id="MF_01365"/>
    </source>
</evidence>
<dbReference type="GO" id="GO:0022625">
    <property type="term" value="C:cytosolic large ribosomal subunit"/>
    <property type="evidence" value="ECO:0007669"/>
    <property type="project" value="UniProtKB-UniRule"/>
</dbReference>
<dbReference type="NCBIfam" id="TIGR03654">
    <property type="entry name" value="L6_bact"/>
    <property type="match status" value="1"/>
</dbReference>
<dbReference type="AlphaFoldDB" id="A0A101FYY9"/>
<organism evidence="10 11">
    <name type="scientific">Anaerolinea thermophila</name>
    <dbReference type="NCBI Taxonomy" id="167964"/>
    <lineage>
        <taxon>Bacteria</taxon>
        <taxon>Bacillati</taxon>
        <taxon>Chloroflexota</taxon>
        <taxon>Anaerolineae</taxon>
        <taxon>Anaerolineales</taxon>
        <taxon>Anaerolineaceae</taxon>
        <taxon>Anaerolinea</taxon>
    </lineage>
</organism>
<dbReference type="HAMAP" id="MF_01365_B">
    <property type="entry name" value="Ribosomal_uL6_B"/>
    <property type="match status" value="1"/>
</dbReference>
<dbReference type="PANTHER" id="PTHR11655:SF14">
    <property type="entry name" value="LARGE RIBOSOMAL SUBUNIT PROTEIN UL6M"/>
    <property type="match status" value="1"/>
</dbReference>
<evidence type="ECO:0000256" key="1">
    <source>
        <dbReference type="ARBA" id="ARBA00009356"/>
    </source>
</evidence>
<dbReference type="PANTHER" id="PTHR11655">
    <property type="entry name" value="60S/50S RIBOSOMAL PROTEIN L6/L9"/>
    <property type="match status" value="1"/>
</dbReference>
<reference evidence="10 11" key="1">
    <citation type="journal article" date="2015" name="MBio">
        <title>Genome-Resolved Metagenomic Analysis Reveals Roles for Candidate Phyla and Other Microbial Community Members in Biogeochemical Transformations in Oil Reservoirs.</title>
        <authorList>
            <person name="Hu P."/>
            <person name="Tom L."/>
            <person name="Singh A."/>
            <person name="Thomas B.C."/>
            <person name="Baker B.J."/>
            <person name="Piceno Y.M."/>
            <person name="Andersen G.L."/>
            <person name="Banfield J.F."/>
        </authorList>
    </citation>
    <scope>NUCLEOTIDE SEQUENCE [LARGE SCALE GENOMIC DNA]</scope>
    <source>
        <strain evidence="10">46_16</strain>
    </source>
</reference>
<protein>
    <recommendedName>
        <fullName evidence="6">Large ribosomal subunit protein uL6</fullName>
    </recommendedName>
</protein>
<dbReference type="InterPro" id="IPR002358">
    <property type="entry name" value="Ribosomal_uL6_CS"/>
</dbReference>
<evidence type="ECO:0000256" key="8">
    <source>
        <dbReference type="RuleBase" id="RU003870"/>
    </source>
</evidence>
<keyword evidence="4 6" id="KW-0689">Ribosomal protein</keyword>
<keyword evidence="5 6" id="KW-0687">Ribonucleoprotein</keyword>
<dbReference type="Pfam" id="PF00347">
    <property type="entry name" value="Ribosomal_L6"/>
    <property type="match status" value="2"/>
</dbReference>
<evidence type="ECO:0000256" key="4">
    <source>
        <dbReference type="ARBA" id="ARBA00022980"/>
    </source>
</evidence>
<dbReference type="PROSITE" id="PS00525">
    <property type="entry name" value="RIBOSOMAL_L6_1"/>
    <property type="match status" value="1"/>
</dbReference>
<dbReference type="FunFam" id="3.90.930.12:FF:000002">
    <property type="entry name" value="50S ribosomal protein L6"/>
    <property type="match status" value="1"/>
</dbReference>
<dbReference type="GO" id="GO:0019843">
    <property type="term" value="F:rRNA binding"/>
    <property type="evidence" value="ECO:0007669"/>
    <property type="project" value="UniProtKB-UniRule"/>
</dbReference>
<dbReference type="InterPro" id="IPR020040">
    <property type="entry name" value="Ribosomal_uL6_a/b-dom"/>
</dbReference>
<evidence type="ECO:0000256" key="7">
    <source>
        <dbReference type="RuleBase" id="RU003869"/>
    </source>
</evidence>
<evidence type="ECO:0000256" key="2">
    <source>
        <dbReference type="ARBA" id="ARBA00022730"/>
    </source>
</evidence>
<comment type="caution">
    <text evidence="10">The sequence shown here is derived from an EMBL/GenBank/DDBJ whole genome shotgun (WGS) entry which is preliminary data.</text>
</comment>
<keyword evidence="2 6" id="KW-0699">rRNA-binding</keyword>
<sequence>MSRIGKLPITIPSGVQVDLAGTSVTVKGPKGSMQYTFSDQVEIKKEDDVLVVTRLSDAKQVRALHGTTRALIQNMVTGVHTGFNKVLQIEGVGYRAEKTGNNVTVHVGFSHPVIVEPPEGISFDVDEKAKTITINGYDKQVVGQIASEIRKLRPPEPYKGKGIRYIDERVRRKPGKSAKVGA</sequence>
<evidence type="ECO:0000313" key="10">
    <source>
        <dbReference type="EMBL" id="KUK46986.1"/>
    </source>
</evidence>
<dbReference type="InterPro" id="IPR019906">
    <property type="entry name" value="Ribosomal_uL6_bac-type"/>
</dbReference>
<proteinExistence type="inferred from homology"/>
<dbReference type="FunFam" id="3.90.930.12:FF:000001">
    <property type="entry name" value="50S ribosomal protein L6"/>
    <property type="match status" value="1"/>
</dbReference>
<evidence type="ECO:0000313" key="11">
    <source>
        <dbReference type="Proteomes" id="UP000064249"/>
    </source>
</evidence>
<dbReference type="Proteomes" id="UP000064249">
    <property type="component" value="Unassembled WGS sequence"/>
</dbReference>
<comment type="subunit">
    <text evidence="6">Part of the 50S ribosomal subunit.</text>
</comment>
<dbReference type="GO" id="GO:0003735">
    <property type="term" value="F:structural constituent of ribosome"/>
    <property type="evidence" value="ECO:0007669"/>
    <property type="project" value="UniProtKB-UniRule"/>
</dbReference>
<dbReference type="Gene3D" id="3.90.930.12">
    <property type="entry name" value="Ribosomal protein L6, alpha-beta domain"/>
    <property type="match status" value="2"/>
</dbReference>
<evidence type="ECO:0000256" key="5">
    <source>
        <dbReference type="ARBA" id="ARBA00023274"/>
    </source>
</evidence>
<comment type="function">
    <text evidence="6 8">This protein binds to the 23S rRNA, and is important in its secondary structure. It is located near the subunit interface in the base of the L7/L12 stalk, and near the tRNA binding site of the peptidyltransferase center.</text>
</comment>
<evidence type="ECO:0000259" key="9">
    <source>
        <dbReference type="Pfam" id="PF00347"/>
    </source>
</evidence>
<name>A0A101FYY9_9CHLR</name>